<evidence type="ECO:0000256" key="2">
    <source>
        <dbReference type="ARBA" id="ARBA00011036"/>
    </source>
</evidence>
<evidence type="ECO:0000256" key="5">
    <source>
        <dbReference type="ARBA" id="ARBA00023136"/>
    </source>
</evidence>
<dbReference type="SUPFAM" id="SSF111352">
    <property type="entry name" value="Ammonium transporter"/>
    <property type="match status" value="1"/>
</dbReference>
<proteinExistence type="evidence at transcript level"/>
<dbReference type="InterPro" id="IPR029020">
    <property type="entry name" value="Ammonium/urea_transptr"/>
</dbReference>
<evidence type="ECO:0000256" key="6">
    <source>
        <dbReference type="SAM" id="MobiDB-lite"/>
    </source>
</evidence>
<feature type="transmembrane region" description="Helical" evidence="7">
    <location>
        <begin position="72"/>
        <end position="92"/>
    </location>
</feature>
<dbReference type="Pfam" id="PF00909">
    <property type="entry name" value="Ammonium_transp"/>
    <property type="match status" value="1"/>
</dbReference>
<dbReference type="GO" id="GO:0005886">
    <property type="term" value="C:plasma membrane"/>
    <property type="evidence" value="ECO:0007669"/>
    <property type="project" value="InterPro"/>
</dbReference>
<dbReference type="InterPro" id="IPR002229">
    <property type="entry name" value="RhesusRHD"/>
</dbReference>
<keyword evidence="5 7" id="KW-0472">Membrane</keyword>
<evidence type="ECO:0000259" key="8">
    <source>
        <dbReference type="Pfam" id="PF00909"/>
    </source>
</evidence>
<evidence type="ECO:0000256" key="3">
    <source>
        <dbReference type="ARBA" id="ARBA00022692"/>
    </source>
</evidence>
<feature type="transmembrane region" description="Helical" evidence="7">
    <location>
        <begin position="47"/>
        <end position="65"/>
    </location>
</feature>
<feature type="transmembrane region" description="Helical" evidence="7">
    <location>
        <begin position="169"/>
        <end position="188"/>
    </location>
</feature>
<dbReference type="Gene3D" id="1.10.3430.10">
    <property type="entry name" value="Ammonium transporter AmtB like domains"/>
    <property type="match status" value="1"/>
</dbReference>
<feature type="transmembrane region" description="Helical" evidence="7">
    <location>
        <begin position="239"/>
        <end position="258"/>
    </location>
</feature>
<dbReference type="PANTHER" id="PTHR11730:SF60">
    <property type="entry name" value="RH50, ISOFORM D"/>
    <property type="match status" value="1"/>
</dbReference>
<organism evidence="9">
    <name type="scientific">Phallusia mammillata</name>
    <dbReference type="NCBI Taxonomy" id="59560"/>
    <lineage>
        <taxon>Eukaryota</taxon>
        <taxon>Metazoa</taxon>
        <taxon>Chordata</taxon>
        <taxon>Tunicata</taxon>
        <taxon>Ascidiacea</taxon>
        <taxon>Phlebobranchia</taxon>
        <taxon>Ascidiidae</taxon>
        <taxon>Phallusia</taxon>
    </lineage>
</organism>
<comment type="subcellular location">
    <subcellularLocation>
        <location evidence="1">Membrane</location>
        <topology evidence="1">Multi-pass membrane protein</topology>
    </subcellularLocation>
</comment>
<sequence length="479" mass="51721">MRGKFSALLLFLQVVFIILYAFFVEYTPSVQKPVNASLVEHDNIDDLYPMYQDVHVMIFIGFGFLMTFLRRYGFGSVGLNMLLSAFVIEWAILMRGCLELTGDKVQVSLESLLNADFACGAVLISFGAVLGVLSPLQLMVMALLEVVVYAVNEYVIIGKLGITDIGGSMVIHAFGAYFGLGVSVFHWRKELAKAHPKEESVYHSDIFAMIGTLFLWMYWPSFNGAPAAGTFLGARAAINTVYSLAAAAVASFALSSILDKSGKLSMVHIQNATLAGGVAAGSVANLRLSPVGAILVGTSAGILSVVGYAFITPFMLKTFRLHDTCGVHNLHGMPGVLSAFVSVILARLSTPTIYAGNGELASIFSRATDSPDFFQQQANMQMAGLAVTLGLSIGGGMLTGLLLKIPFLDPVSRDNLFEDFPYWKIDSDEPVNVEEPMNGKNMMVMEEMPKKSKEAAAEEKASLKEQSLDSSPPEQEVVA</sequence>
<dbReference type="PANTHER" id="PTHR11730">
    <property type="entry name" value="AMMONIUM TRANSPORTER"/>
    <property type="match status" value="1"/>
</dbReference>
<keyword evidence="3 7" id="KW-0812">Transmembrane</keyword>
<feature type="domain" description="Ammonium transporter AmtB-like" evidence="8">
    <location>
        <begin position="15"/>
        <end position="405"/>
    </location>
</feature>
<dbReference type="FunFam" id="1.10.3430.10:FF:000012">
    <property type="entry name" value="Rh type C glycoprotein"/>
    <property type="match status" value="1"/>
</dbReference>
<evidence type="ECO:0000256" key="4">
    <source>
        <dbReference type="ARBA" id="ARBA00022989"/>
    </source>
</evidence>
<dbReference type="GO" id="GO:0097272">
    <property type="term" value="P:ammonium homeostasis"/>
    <property type="evidence" value="ECO:0007669"/>
    <property type="project" value="TreeGrafter"/>
</dbReference>
<keyword evidence="4 7" id="KW-1133">Transmembrane helix</keyword>
<evidence type="ECO:0000256" key="1">
    <source>
        <dbReference type="ARBA" id="ARBA00004141"/>
    </source>
</evidence>
<evidence type="ECO:0000313" key="9">
    <source>
        <dbReference type="EMBL" id="CAB3265562.1"/>
    </source>
</evidence>
<dbReference type="EMBL" id="LR789700">
    <property type="protein sequence ID" value="CAB3265562.1"/>
    <property type="molecule type" value="mRNA"/>
</dbReference>
<protein>
    <submittedName>
        <fullName evidence="9">Rh type A glycoprotein</fullName>
    </submittedName>
</protein>
<comment type="similarity">
    <text evidence="2">Belongs to the ammonium transporter (TC 2.A.49) family. Rh subfamily.</text>
</comment>
<evidence type="ECO:0000256" key="7">
    <source>
        <dbReference type="SAM" id="Phobius"/>
    </source>
</evidence>
<dbReference type="InterPro" id="IPR024041">
    <property type="entry name" value="NH4_transpt_AmtB-like_dom"/>
</dbReference>
<reference evidence="9" key="1">
    <citation type="submission" date="2020-04" db="EMBL/GenBank/DDBJ databases">
        <authorList>
            <person name="Neveu A P."/>
        </authorList>
    </citation>
    <scope>NUCLEOTIDE SEQUENCE</scope>
    <source>
        <tissue evidence="9">Whole embryo</tissue>
    </source>
</reference>
<feature type="transmembrane region" description="Helical" evidence="7">
    <location>
        <begin position="200"/>
        <end position="219"/>
    </location>
</feature>
<dbReference type="PRINTS" id="PR00342">
    <property type="entry name" value="RHESUSRHD"/>
</dbReference>
<feature type="compositionally biased region" description="Basic and acidic residues" evidence="6">
    <location>
        <begin position="447"/>
        <end position="467"/>
    </location>
</feature>
<gene>
    <name evidence="9" type="primary">Rhag</name>
</gene>
<feature type="transmembrane region" description="Helical" evidence="7">
    <location>
        <begin position="382"/>
        <end position="403"/>
    </location>
</feature>
<accession>A0A6F9DQ33</accession>
<feature type="region of interest" description="Disordered" evidence="6">
    <location>
        <begin position="447"/>
        <end position="479"/>
    </location>
</feature>
<name>A0A6F9DQ33_9ASCI</name>
<feature type="transmembrane region" description="Helical" evidence="7">
    <location>
        <begin position="112"/>
        <end position="133"/>
    </location>
</feature>
<feature type="transmembrane region" description="Helical" evidence="7">
    <location>
        <begin position="291"/>
        <end position="311"/>
    </location>
</feature>
<dbReference type="AlphaFoldDB" id="A0A6F9DQ33"/>
<dbReference type="GO" id="GO:0008519">
    <property type="term" value="F:ammonium channel activity"/>
    <property type="evidence" value="ECO:0007669"/>
    <property type="project" value="InterPro"/>
</dbReference>